<dbReference type="EMBL" id="CM034396">
    <property type="protein sequence ID" value="KAJ0178558.1"/>
    <property type="molecule type" value="Genomic_DNA"/>
</dbReference>
<sequence>MYNTLLILFVIAAAFLPPSSQKAVQEKMLSAVLNETICPMEVKFDVQETRIPKTIKQILCAKPSHDVCDGDYAHVACCGKDDACKHILRCEQIEHTVLVGNINDDSLTPLSVPVGCSLYLQVRRSSPGVEASSRATARRPPRCRLISMTYIIRSFGLFTHQYCHSTKRHGKPTPD</sequence>
<evidence type="ECO:0000313" key="1">
    <source>
        <dbReference type="EMBL" id="KAJ0178558.1"/>
    </source>
</evidence>
<evidence type="ECO:0000313" key="2">
    <source>
        <dbReference type="Proteomes" id="UP000824533"/>
    </source>
</evidence>
<name>A0ACC1D4P4_9NEOP</name>
<dbReference type="Proteomes" id="UP000824533">
    <property type="component" value="Linkage Group LG10"/>
</dbReference>
<gene>
    <name evidence="1" type="ORF">K1T71_006381</name>
</gene>
<comment type="caution">
    <text evidence="1">The sequence shown here is derived from an EMBL/GenBank/DDBJ whole genome shotgun (WGS) entry which is preliminary data.</text>
</comment>
<reference evidence="1 2" key="1">
    <citation type="journal article" date="2021" name="Front. Genet.">
        <title>Chromosome-Level Genome Assembly Reveals Significant Gene Expansion in the Toll and IMD Signaling Pathways of Dendrolimus kikuchii.</title>
        <authorList>
            <person name="Zhou J."/>
            <person name="Wu P."/>
            <person name="Xiong Z."/>
            <person name="Liu N."/>
            <person name="Zhao N."/>
            <person name="Ji M."/>
            <person name="Qiu Y."/>
            <person name="Yang B."/>
        </authorList>
    </citation>
    <scope>NUCLEOTIDE SEQUENCE [LARGE SCALE GENOMIC DNA]</scope>
    <source>
        <strain evidence="1">Ann1</strain>
    </source>
</reference>
<protein>
    <submittedName>
        <fullName evidence="1">Uncharacterized protein</fullName>
    </submittedName>
</protein>
<proteinExistence type="predicted"/>
<organism evidence="1 2">
    <name type="scientific">Dendrolimus kikuchii</name>
    <dbReference type="NCBI Taxonomy" id="765133"/>
    <lineage>
        <taxon>Eukaryota</taxon>
        <taxon>Metazoa</taxon>
        <taxon>Ecdysozoa</taxon>
        <taxon>Arthropoda</taxon>
        <taxon>Hexapoda</taxon>
        <taxon>Insecta</taxon>
        <taxon>Pterygota</taxon>
        <taxon>Neoptera</taxon>
        <taxon>Endopterygota</taxon>
        <taxon>Lepidoptera</taxon>
        <taxon>Glossata</taxon>
        <taxon>Ditrysia</taxon>
        <taxon>Bombycoidea</taxon>
        <taxon>Lasiocampidae</taxon>
        <taxon>Dendrolimus</taxon>
    </lineage>
</organism>
<accession>A0ACC1D4P4</accession>
<keyword evidence="2" id="KW-1185">Reference proteome</keyword>